<keyword evidence="1" id="KW-0233">DNA recombination</keyword>
<proteinExistence type="predicted"/>
<dbReference type="EMBL" id="BARW01001167">
    <property type="protein sequence ID" value="GAI72375.1"/>
    <property type="molecule type" value="Genomic_DNA"/>
</dbReference>
<organism evidence="3">
    <name type="scientific">marine sediment metagenome</name>
    <dbReference type="NCBI Taxonomy" id="412755"/>
    <lineage>
        <taxon>unclassified sequences</taxon>
        <taxon>metagenomes</taxon>
        <taxon>ecological metagenomes</taxon>
    </lineage>
</organism>
<dbReference type="Gene3D" id="1.10.443.10">
    <property type="entry name" value="Intergrase catalytic core"/>
    <property type="match status" value="1"/>
</dbReference>
<dbReference type="AlphaFoldDB" id="X1SAB0"/>
<dbReference type="InterPro" id="IPR002104">
    <property type="entry name" value="Integrase_catalytic"/>
</dbReference>
<evidence type="ECO:0000256" key="1">
    <source>
        <dbReference type="ARBA" id="ARBA00023172"/>
    </source>
</evidence>
<protein>
    <recommendedName>
        <fullName evidence="2">Tyr recombinase domain-containing protein</fullName>
    </recommendedName>
</protein>
<evidence type="ECO:0000313" key="3">
    <source>
        <dbReference type="EMBL" id="GAI72375.1"/>
    </source>
</evidence>
<dbReference type="SUPFAM" id="SSF56349">
    <property type="entry name" value="DNA breaking-rejoining enzymes"/>
    <property type="match status" value="1"/>
</dbReference>
<dbReference type="InterPro" id="IPR013762">
    <property type="entry name" value="Integrase-like_cat_sf"/>
</dbReference>
<dbReference type="GO" id="GO:0003677">
    <property type="term" value="F:DNA binding"/>
    <property type="evidence" value="ECO:0007669"/>
    <property type="project" value="InterPro"/>
</dbReference>
<gene>
    <name evidence="3" type="ORF">S12H4_03959</name>
</gene>
<dbReference type="InterPro" id="IPR011010">
    <property type="entry name" value="DNA_brk_join_enz"/>
</dbReference>
<accession>X1SAB0</accession>
<dbReference type="GO" id="GO:0015074">
    <property type="term" value="P:DNA integration"/>
    <property type="evidence" value="ECO:0007669"/>
    <property type="project" value="InterPro"/>
</dbReference>
<comment type="caution">
    <text evidence="3">The sequence shown here is derived from an EMBL/GenBank/DDBJ whole genome shotgun (WGS) entry which is preliminary data.</text>
</comment>
<name>X1SAB0_9ZZZZ</name>
<dbReference type="Pfam" id="PF00589">
    <property type="entry name" value="Phage_integrase"/>
    <property type="match status" value="1"/>
</dbReference>
<dbReference type="GO" id="GO:0006310">
    <property type="term" value="P:DNA recombination"/>
    <property type="evidence" value="ECO:0007669"/>
    <property type="project" value="UniProtKB-KW"/>
</dbReference>
<evidence type="ECO:0000259" key="2">
    <source>
        <dbReference type="Pfam" id="PF00589"/>
    </source>
</evidence>
<sequence length="63" mass="7298">RAGFNGHIKDLHHIFRRSWAMRNLKAGVPQKYVQLIGGWESVTTLEQYVRAMESEDALDANWV</sequence>
<feature type="non-terminal residue" evidence="3">
    <location>
        <position position="1"/>
    </location>
</feature>
<feature type="domain" description="Tyr recombinase" evidence="2">
    <location>
        <begin position="13"/>
        <end position="52"/>
    </location>
</feature>
<reference evidence="3" key="1">
    <citation type="journal article" date="2014" name="Front. Microbiol.">
        <title>High frequency of phylogenetically diverse reductive dehalogenase-homologous genes in deep subseafloor sedimentary metagenomes.</title>
        <authorList>
            <person name="Kawai M."/>
            <person name="Futagami T."/>
            <person name="Toyoda A."/>
            <person name="Takaki Y."/>
            <person name="Nishi S."/>
            <person name="Hori S."/>
            <person name="Arai W."/>
            <person name="Tsubouchi T."/>
            <person name="Morono Y."/>
            <person name="Uchiyama I."/>
            <person name="Ito T."/>
            <person name="Fujiyama A."/>
            <person name="Inagaki F."/>
            <person name="Takami H."/>
        </authorList>
    </citation>
    <scope>NUCLEOTIDE SEQUENCE</scope>
    <source>
        <strain evidence="3">Expedition CK06-06</strain>
    </source>
</reference>